<dbReference type="RefSeq" id="WP_191617278.1">
    <property type="nucleotide sequence ID" value="NZ_JACYFG010000034.1"/>
</dbReference>
<dbReference type="EMBL" id="JACYFG010000034">
    <property type="protein sequence ID" value="MBD5780163.1"/>
    <property type="molecule type" value="Genomic_DNA"/>
</dbReference>
<sequence>MNPHNTDLTKTIIGAAYTVLNKLKPGLDEKLYERALVIEITKQGLTTQQQKQHEVYYDDQLIGTLIPDLIVENTVIVDPKVVKAFTDTHIAQMLGYLNITNLSTALLLNFKNAQLAIKRVSI</sequence>
<dbReference type="Pfam" id="PF13366">
    <property type="entry name" value="PDDEXK_3"/>
    <property type="match status" value="1"/>
</dbReference>
<comment type="caution">
    <text evidence="1">The sequence shown here is derived from an EMBL/GenBank/DDBJ whole genome shotgun (WGS) entry which is preliminary data.</text>
</comment>
<dbReference type="InterPro" id="IPR026350">
    <property type="entry name" value="GxxExxY"/>
</dbReference>
<accession>A0A927IHX9</accession>
<evidence type="ECO:0000313" key="1">
    <source>
        <dbReference type="EMBL" id="MBD5780163.1"/>
    </source>
</evidence>
<proteinExistence type="predicted"/>
<reference evidence="1" key="1">
    <citation type="submission" date="2020-09" db="EMBL/GenBank/DDBJ databases">
        <title>Pelagicoccus enzymogenes sp. nov. with an EPS production, isolated from marine sediment.</title>
        <authorList>
            <person name="Feng X."/>
        </authorList>
    </citation>
    <scope>NUCLEOTIDE SEQUENCE</scope>
    <source>
        <strain evidence="1">NFK12</strain>
    </source>
</reference>
<name>A0A927IHX9_9BACT</name>
<gene>
    <name evidence="1" type="ORF">IEN85_11730</name>
</gene>
<dbReference type="AlphaFoldDB" id="A0A927IHX9"/>
<dbReference type="Proteomes" id="UP000622317">
    <property type="component" value="Unassembled WGS sequence"/>
</dbReference>
<protein>
    <submittedName>
        <fullName evidence="1">GxxExxY protein</fullName>
    </submittedName>
</protein>
<evidence type="ECO:0000313" key="2">
    <source>
        <dbReference type="Proteomes" id="UP000622317"/>
    </source>
</evidence>
<keyword evidence="2" id="KW-1185">Reference proteome</keyword>
<dbReference type="NCBIfam" id="TIGR04256">
    <property type="entry name" value="GxxExxY"/>
    <property type="match status" value="1"/>
</dbReference>
<organism evidence="1 2">
    <name type="scientific">Pelagicoccus enzymogenes</name>
    <dbReference type="NCBI Taxonomy" id="2773457"/>
    <lineage>
        <taxon>Bacteria</taxon>
        <taxon>Pseudomonadati</taxon>
        <taxon>Verrucomicrobiota</taxon>
        <taxon>Opitutia</taxon>
        <taxon>Puniceicoccales</taxon>
        <taxon>Pelagicoccaceae</taxon>
        <taxon>Pelagicoccus</taxon>
    </lineage>
</organism>